<dbReference type="Gene3D" id="2.60.120.260">
    <property type="entry name" value="Galactose-binding domain-like"/>
    <property type="match status" value="1"/>
</dbReference>
<dbReference type="OrthoDB" id="2756615at2759"/>
<proteinExistence type="predicted"/>
<dbReference type="EMBL" id="ML210160">
    <property type="protein sequence ID" value="TFK27881.1"/>
    <property type="molecule type" value="Genomic_DNA"/>
</dbReference>
<dbReference type="AlphaFoldDB" id="A0A5C3LH79"/>
<sequence length="310" mass="34856">MANSDNDVLLIYDNSSPRFSFINVDPLALERSLRPSLGLDSPPFSYNQTFLLTRNSTAPGEGGGRTRGFSFEFEGMSFALFGQFSPTMRDRALHGQFFVSPPLSEGRHNLMFEVAEEWKIYLMLDYAVVTGGQKGQYNKAALVVMDDGTSEEVFYWGQWTPRTFGLETLNIPIYLPHQNNTRRTTTIGTGFRFRFSGTSIQVYGVKDMDRPGAYNLTWILDDGGLQGVTYRVSAQEASDNTSKFAAPEYHPHWPMMSFSSLEPMVHTLTVNLTYIEGETQGFIFDYMAYQPTFSFGWEAVVQVVGVGSVQ</sequence>
<reference evidence="1 2" key="1">
    <citation type="journal article" date="2019" name="Nat. Ecol. Evol.">
        <title>Megaphylogeny resolves global patterns of mushroom evolution.</title>
        <authorList>
            <person name="Varga T."/>
            <person name="Krizsan K."/>
            <person name="Foldi C."/>
            <person name="Dima B."/>
            <person name="Sanchez-Garcia M."/>
            <person name="Sanchez-Ramirez S."/>
            <person name="Szollosi G.J."/>
            <person name="Szarkandi J.G."/>
            <person name="Papp V."/>
            <person name="Albert L."/>
            <person name="Andreopoulos W."/>
            <person name="Angelini C."/>
            <person name="Antonin V."/>
            <person name="Barry K.W."/>
            <person name="Bougher N.L."/>
            <person name="Buchanan P."/>
            <person name="Buyck B."/>
            <person name="Bense V."/>
            <person name="Catcheside P."/>
            <person name="Chovatia M."/>
            <person name="Cooper J."/>
            <person name="Damon W."/>
            <person name="Desjardin D."/>
            <person name="Finy P."/>
            <person name="Geml J."/>
            <person name="Haridas S."/>
            <person name="Hughes K."/>
            <person name="Justo A."/>
            <person name="Karasinski D."/>
            <person name="Kautmanova I."/>
            <person name="Kiss B."/>
            <person name="Kocsube S."/>
            <person name="Kotiranta H."/>
            <person name="LaButti K.M."/>
            <person name="Lechner B.E."/>
            <person name="Liimatainen K."/>
            <person name="Lipzen A."/>
            <person name="Lukacs Z."/>
            <person name="Mihaltcheva S."/>
            <person name="Morgado L.N."/>
            <person name="Niskanen T."/>
            <person name="Noordeloos M.E."/>
            <person name="Ohm R.A."/>
            <person name="Ortiz-Santana B."/>
            <person name="Ovrebo C."/>
            <person name="Racz N."/>
            <person name="Riley R."/>
            <person name="Savchenko A."/>
            <person name="Shiryaev A."/>
            <person name="Soop K."/>
            <person name="Spirin V."/>
            <person name="Szebenyi C."/>
            <person name="Tomsovsky M."/>
            <person name="Tulloss R.E."/>
            <person name="Uehling J."/>
            <person name="Grigoriev I.V."/>
            <person name="Vagvolgyi C."/>
            <person name="Papp T."/>
            <person name="Martin F.M."/>
            <person name="Miettinen O."/>
            <person name="Hibbett D.S."/>
            <person name="Nagy L.G."/>
        </authorList>
    </citation>
    <scope>NUCLEOTIDE SEQUENCE [LARGE SCALE GENOMIC DNA]</scope>
    <source>
        <strain evidence="1 2">CBS 121175</strain>
    </source>
</reference>
<keyword evidence="2" id="KW-1185">Reference proteome</keyword>
<gene>
    <name evidence="1" type="ORF">FA15DRAFT_701484</name>
</gene>
<accession>A0A5C3LH79</accession>
<evidence type="ECO:0000313" key="2">
    <source>
        <dbReference type="Proteomes" id="UP000307440"/>
    </source>
</evidence>
<organism evidence="1 2">
    <name type="scientific">Coprinopsis marcescibilis</name>
    <name type="common">Agaric fungus</name>
    <name type="synonym">Psathyrella marcescibilis</name>
    <dbReference type="NCBI Taxonomy" id="230819"/>
    <lineage>
        <taxon>Eukaryota</taxon>
        <taxon>Fungi</taxon>
        <taxon>Dikarya</taxon>
        <taxon>Basidiomycota</taxon>
        <taxon>Agaricomycotina</taxon>
        <taxon>Agaricomycetes</taxon>
        <taxon>Agaricomycetidae</taxon>
        <taxon>Agaricales</taxon>
        <taxon>Agaricineae</taxon>
        <taxon>Psathyrellaceae</taxon>
        <taxon>Coprinopsis</taxon>
    </lineage>
</organism>
<protein>
    <submittedName>
        <fullName evidence="1">Uncharacterized protein</fullName>
    </submittedName>
</protein>
<name>A0A5C3LH79_COPMA</name>
<dbReference type="Proteomes" id="UP000307440">
    <property type="component" value="Unassembled WGS sequence"/>
</dbReference>
<evidence type="ECO:0000313" key="1">
    <source>
        <dbReference type="EMBL" id="TFK27881.1"/>
    </source>
</evidence>